<feature type="compositionally biased region" description="Basic and acidic residues" evidence="1">
    <location>
        <begin position="34"/>
        <end position="44"/>
    </location>
</feature>
<feature type="region of interest" description="Disordered" evidence="1">
    <location>
        <begin position="106"/>
        <end position="128"/>
    </location>
</feature>
<gene>
    <name evidence="2" type="ORF">BKA55DRAFT_545560</name>
</gene>
<dbReference type="OrthoDB" id="5077747at2759"/>
<dbReference type="Proteomes" id="UP000720189">
    <property type="component" value="Unassembled WGS sequence"/>
</dbReference>
<proteinExistence type="predicted"/>
<protein>
    <submittedName>
        <fullName evidence="2">Uncharacterized protein</fullName>
    </submittedName>
</protein>
<dbReference type="AlphaFoldDB" id="A0A9P9G060"/>
<feature type="compositionally biased region" description="Basic and acidic residues" evidence="1">
    <location>
        <begin position="9"/>
        <end position="18"/>
    </location>
</feature>
<keyword evidence="3" id="KW-1185">Reference proteome</keyword>
<accession>A0A9P9G060</accession>
<organism evidence="2 3">
    <name type="scientific">Fusarium redolens</name>
    <dbReference type="NCBI Taxonomy" id="48865"/>
    <lineage>
        <taxon>Eukaryota</taxon>
        <taxon>Fungi</taxon>
        <taxon>Dikarya</taxon>
        <taxon>Ascomycota</taxon>
        <taxon>Pezizomycotina</taxon>
        <taxon>Sordariomycetes</taxon>
        <taxon>Hypocreomycetidae</taxon>
        <taxon>Hypocreales</taxon>
        <taxon>Nectriaceae</taxon>
        <taxon>Fusarium</taxon>
        <taxon>Fusarium redolens species complex</taxon>
    </lineage>
</organism>
<name>A0A9P9G060_FUSRE</name>
<feature type="region of interest" description="Disordered" evidence="1">
    <location>
        <begin position="1"/>
        <end position="78"/>
    </location>
</feature>
<dbReference type="EMBL" id="JAGMUX010000024">
    <property type="protein sequence ID" value="KAH7228465.1"/>
    <property type="molecule type" value="Genomic_DNA"/>
</dbReference>
<feature type="compositionally biased region" description="Low complexity" evidence="1">
    <location>
        <begin position="210"/>
        <end position="220"/>
    </location>
</feature>
<evidence type="ECO:0000313" key="3">
    <source>
        <dbReference type="Proteomes" id="UP000720189"/>
    </source>
</evidence>
<evidence type="ECO:0000313" key="2">
    <source>
        <dbReference type="EMBL" id="KAH7228465.1"/>
    </source>
</evidence>
<feature type="region of interest" description="Disordered" evidence="1">
    <location>
        <begin position="196"/>
        <end position="220"/>
    </location>
</feature>
<evidence type="ECO:0000256" key="1">
    <source>
        <dbReference type="SAM" id="MobiDB-lite"/>
    </source>
</evidence>
<dbReference type="RefSeq" id="XP_046042702.1">
    <property type="nucleotide sequence ID" value="XM_046190829.1"/>
</dbReference>
<sequence>MLPPSVSVESKKQKERDRGRKRRQQLRRQGQARQLREVDSHETIRLVSQVHDVEDDVTSPVSSGPPVTRSPRDIRRTRGAFEAVTDSTSAGEPLMQGSSETAATAVSGLSDATEEVQATAGRPRRDPALSERELTRLRVRAYRARQHPSRILQTAQPQDNTLFSNRIDSENQCSAQGNPCSPQNEPTLPVRFHQGDDAQQATSDWRRINSSSPASSRTSASDFALAPLDINDHYHIAGDHYRSLSPDRLIRENPTFPAADRIQVGLPYLNSFIEALQALETRSGLDFLESQTTTYDRIFKTLFTAECHCSHKTHDLARSHSLQERARFLQNSLPLLTTVFDERFAYKAIKYLHQWKEFLSDEPAEPLSFHKTEATLERGPAHVKRQWDVDSIWFGPKSLQAVHKPGIFRLSFMPPLTQSVHGSAFLY</sequence>
<dbReference type="GeneID" id="70220783"/>
<comment type="caution">
    <text evidence="2">The sequence shown here is derived from an EMBL/GenBank/DDBJ whole genome shotgun (WGS) entry which is preliminary data.</text>
</comment>
<reference evidence="2" key="1">
    <citation type="journal article" date="2021" name="Nat. Commun.">
        <title>Genetic determinants of endophytism in the Arabidopsis root mycobiome.</title>
        <authorList>
            <person name="Mesny F."/>
            <person name="Miyauchi S."/>
            <person name="Thiergart T."/>
            <person name="Pickel B."/>
            <person name="Atanasova L."/>
            <person name="Karlsson M."/>
            <person name="Huettel B."/>
            <person name="Barry K.W."/>
            <person name="Haridas S."/>
            <person name="Chen C."/>
            <person name="Bauer D."/>
            <person name="Andreopoulos W."/>
            <person name="Pangilinan J."/>
            <person name="LaButti K."/>
            <person name="Riley R."/>
            <person name="Lipzen A."/>
            <person name="Clum A."/>
            <person name="Drula E."/>
            <person name="Henrissat B."/>
            <person name="Kohler A."/>
            <person name="Grigoriev I.V."/>
            <person name="Martin F.M."/>
            <person name="Hacquard S."/>
        </authorList>
    </citation>
    <scope>NUCLEOTIDE SEQUENCE</scope>
    <source>
        <strain evidence="2">MPI-CAGE-AT-0023</strain>
    </source>
</reference>